<dbReference type="Pfam" id="PF00756">
    <property type="entry name" value="Esterase"/>
    <property type="match status" value="1"/>
</dbReference>
<organism evidence="1 2">
    <name type="scientific">Clostridium gallinarum</name>
    <dbReference type="NCBI Taxonomy" id="2762246"/>
    <lineage>
        <taxon>Bacteria</taxon>
        <taxon>Bacillati</taxon>
        <taxon>Bacillota</taxon>
        <taxon>Clostridia</taxon>
        <taxon>Eubacteriales</taxon>
        <taxon>Clostridiaceae</taxon>
        <taxon>Clostridium</taxon>
    </lineage>
</organism>
<dbReference type="RefSeq" id="WP_191747961.1">
    <property type="nucleotide sequence ID" value="NZ_JACSQZ010000004.1"/>
</dbReference>
<dbReference type="Gene3D" id="3.40.50.1820">
    <property type="entry name" value="alpha/beta hydrolase"/>
    <property type="match status" value="1"/>
</dbReference>
<protein>
    <submittedName>
        <fullName evidence="1">Acetylesterase</fullName>
    </submittedName>
</protein>
<gene>
    <name evidence="1" type="ORF">H9660_01845</name>
</gene>
<dbReference type="SUPFAM" id="SSF53474">
    <property type="entry name" value="alpha/beta-Hydrolases"/>
    <property type="match status" value="1"/>
</dbReference>
<proteinExistence type="predicted"/>
<dbReference type="EMBL" id="JACSQZ010000004">
    <property type="protein sequence ID" value="MBD7913880.1"/>
    <property type="molecule type" value="Genomic_DNA"/>
</dbReference>
<name>A0ABR8Q0D5_9CLOT</name>
<keyword evidence="2" id="KW-1185">Reference proteome</keyword>
<sequence>MAFSQFDFFSASLKKVVSFNILLPNDCFPDMIKGNINYNRPTKILMLLHGYSGNNKDWLFGSRIQQLSIKYNIAVILPNGENSFYLDGDAGNYGTFVGEELINYVRRTFNLSTSKDDTYIGGLSMGGFGAIYIGVKYNKTFSKAFALSSALIIHDIKNKDENFSNGVADYNYYRNVFGDLNNLEESENNPEKLIRILKEDNKEIPSIFMACGKQDFLIEQNRAFYKFLIDNKVSVLYKEDDGVHDWEFWNKYLEPSIEWLLKENN</sequence>
<dbReference type="PANTHER" id="PTHR48098">
    <property type="entry name" value="ENTEROCHELIN ESTERASE-RELATED"/>
    <property type="match status" value="1"/>
</dbReference>
<dbReference type="Proteomes" id="UP000640335">
    <property type="component" value="Unassembled WGS sequence"/>
</dbReference>
<dbReference type="InterPro" id="IPR000801">
    <property type="entry name" value="Esterase-like"/>
</dbReference>
<evidence type="ECO:0000313" key="1">
    <source>
        <dbReference type="EMBL" id="MBD7913880.1"/>
    </source>
</evidence>
<evidence type="ECO:0000313" key="2">
    <source>
        <dbReference type="Proteomes" id="UP000640335"/>
    </source>
</evidence>
<accession>A0ABR8Q0D5</accession>
<dbReference type="PANTHER" id="PTHR48098:SF1">
    <property type="entry name" value="DIACYLGLYCEROL ACYLTRANSFERASE_MYCOLYLTRANSFERASE AG85A"/>
    <property type="match status" value="1"/>
</dbReference>
<reference evidence="1 2" key="1">
    <citation type="submission" date="2020-08" db="EMBL/GenBank/DDBJ databases">
        <title>A Genomic Blueprint of the Chicken Gut Microbiome.</title>
        <authorList>
            <person name="Gilroy R."/>
            <person name="Ravi A."/>
            <person name="Getino M."/>
            <person name="Pursley I."/>
            <person name="Horton D.L."/>
            <person name="Alikhan N.-F."/>
            <person name="Baker D."/>
            <person name="Gharbi K."/>
            <person name="Hall N."/>
            <person name="Watson M."/>
            <person name="Adriaenssens E.M."/>
            <person name="Foster-Nyarko E."/>
            <person name="Jarju S."/>
            <person name="Secka A."/>
            <person name="Antonio M."/>
            <person name="Oren A."/>
            <person name="Chaudhuri R."/>
            <person name="La Ragione R.M."/>
            <person name="Hildebrand F."/>
            <person name="Pallen M.J."/>
        </authorList>
    </citation>
    <scope>NUCLEOTIDE SEQUENCE [LARGE SCALE GENOMIC DNA]</scope>
    <source>
        <strain evidence="1 2">Sa3CUN1</strain>
    </source>
</reference>
<dbReference type="InterPro" id="IPR029058">
    <property type="entry name" value="AB_hydrolase_fold"/>
</dbReference>
<dbReference type="InterPro" id="IPR050583">
    <property type="entry name" value="Mycobacterial_A85_antigen"/>
</dbReference>
<comment type="caution">
    <text evidence="1">The sequence shown here is derived from an EMBL/GenBank/DDBJ whole genome shotgun (WGS) entry which is preliminary data.</text>
</comment>